<evidence type="ECO:0000313" key="8">
    <source>
        <dbReference type="Proteomes" id="UP001648503"/>
    </source>
</evidence>
<dbReference type="PROSITE" id="PS01360">
    <property type="entry name" value="ZF_MYND_1"/>
    <property type="match status" value="1"/>
</dbReference>
<feature type="region of interest" description="Disordered" evidence="5">
    <location>
        <begin position="1"/>
        <end position="26"/>
    </location>
</feature>
<proteinExistence type="predicted"/>
<dbReference type="Pfam" id="PF01753">
    <property type="entry name" value="zf-MYND"/>
    <property type="match status" value="1"/>
</dbReference>
<protein>
    <recommendedName>
        <fullName evidence="6">MYND-type domain-containing protein</fullName>
    </recommendedName>
</protein>
<comment type="caution">
    <text evidence="7">The sequence shown here is derived from an EMBL/GenBank/DDBJ whole genome shotgun (WGS) entry which is preliminary data.</text>
</comment>
<evidence type="ECO:0000313" key="7">
    <source>
        <dbReference type="EMBL" id="KAH6595609.1"/>
    </source>
</evidence>
<sequence>MSASGDPLYNTTNTTNTTSTGSTGSPVSAGGMLESVRLMVVDVLAFATQLVSDPLAAATEHKDLVILLLLMIATPLLFRLISSTAASAQAGADLRLAGTVEEDAEELEEEACKAPTIEAVWEIGVSNRAVSVAEEGVVRLIAFTKDLRPPTANHIVATLIKAIARPEAIDPLPVHRPNISVFLPSRICSDAVVAKVAAIMKAKCGMRILTNEALAPELDGIKEKRRQELLRMKVQEEVKVPRGIKNPDVKLLPMPNRFCFTCKKEITTKPSQCSACKAVIYCSADCAKKDWAQHKPMCSLLKTNVAHLEEWKLHDLPFDFYTAKSPLSSYNQVPFLTQQGYHNIGIFRRLCGCYNSTPCGEMASEYLAQIQATNPSAQEKFAMLGLPEEMYPLSKPLPSGFDVNTIVDWKTLFKARGWSLNNPAALVLDIPMTIWYLANRHVVKDLPASTVDKPRSVTIHLIGVEIEADYLGLFEVLLPMFPGTHVAIHMIGPSISGNIKAQHRSLAMRSEASMSSLFITLNTDLYHPKYLEGTAFPIPPNLPDKVKQIFNFGVGKPDLVIALNAAVMSYKEWKPCVQMLLEANQKVVFTDGLEQMGDALDSNLPHLGSRLSIKSTPNPFRHPVYQYRADVNLPSWSNGFFFGMGPLNT</sequence>
<dbReference type="EMBL" id="JAFCIX010000294">
    <property type="protein sequence ID" value="KAH6595609.1"/>
    <property type="molecule type" value="Genomic_DNA"/>
</dbReference>
<dbReference type="InterPro" id="IPR002893">
    <property type="entry name" value="Znf_MYND"/>
</dbReference>
<keyword evidence="1" id="KW-0479">Metal-binding</keyword>
<dbReference type="PANTHER" id="PTHR47570:SF1">
    <property type="entry name" value="ZINC ION BINDING PROTEIN"/>
    <property type="match status" value="1"/>
</dbReference>
<evidence type="ECO:0000256" key="5">
    <source>
        <dbReference type="SAM" id="MobiDB-lite"/>
    </source>
</evidence>
<reference evidence="7 8" key="1">
    <citation type="submission" date="2021-02" db="EMBL/GenBank/DDBJ databases">
        <title>Variation within the Batrachochytrium salamandrivorans European outbreak.</title>
        <authorList>
            <person name="Kelly M."/>
            <person name="Pasmans F."/>
            <person name="Shea T.P."/>
            <person name="Munoz J.F."/>
            <person name="Carranza S."/>
            <person name="Cuomo C.A."/>
            <person name="Martel A."/>
        </authorList>
    </citation>
    <scope>NUCLEOTIDE SEQUENCE [LARGE SCALE GENOMIC DNA]</scope>
    <source>
        <strain evidence="7 8">AMFP18/2</strain>
    </source>
</reference>
<evidence type="ECO:0000256" key="2">
    <source>
        <dbReference type="ARBA" id="ARBA00022771"/>
    </source>
</evidence>
<dbReference type="SUPFAM" id="SSF144232">
    <property type="entry name" value="HIT/MYND zinc finger-like"/>
    <property type="match status" value="1"/>
</dbReference>
<dbReference type="InterPro" id="IPR046824">
    <property type="entry name" value="Mss51-like_C"/>
</dbReference>
<dbReference type="Pfam" id="PF20179">
    <property type="entry name" value="MSS51_C"/>
    <property type="match status" value="1"/>
</dbReference>
<evidence type="ECO:0000256" key="3">
    <source>
        <dbReference type="ARBA" id="ARBA00022833"/>
    </source>
</evidence>
<name>A0ABQ8FCE1_9FUNG</name>
<keyword evidence="3" id="KW-0862">Zinc</keyword>
<feature type="domain" description="MYND-type" evidence="6">
    <location>
        <begin position="259"/>
        <end position="298"/>
    </location>
</feature>
<organism evidence="7 8">
    <name type="scientific">Batrachochytrium salamandrivorans</name>
    <dbReference type="NCBI Taxonomy" id="1357716"/>
    <lineage>
        <taxon>Eukaryota</taxon>
        <taxon>Fungi</taxon>
        <taxon>Fungi incertae sedis</taxon>
        <taxon>Chytridiomycota</taxon>
        <taxon>Chytridiomycota incertae sedis</taxon>
        <taxon>Chytridiomycetes</taxon>
        <taxon>Rhizophydiales</taxon>
        <taxon>Rhizophydiales incertae sedis</taxon>
        <taxon>Batrachochytrium</taxon>
    </lineage>
</organism>
<accession>A0ABQ8FCE1</accession>
<evidence type="ECO:0000256" key="1">
    <source>
        <dbReference type="ARBA" id="ARBA00022723"/>
    </source>
</evidence>
<feature type="compositionally biased region" description="Low complexity" evidence="5">
    <location>
        <begin position="10"/>
        <end position="25"/>
    </location>
</feature>
<keyword evidence="2 4" id="KW-0863">Zinc-finger</keyword>
<dbReference type="Gene3D" id="6.10.140.2220">
    <property type="match status" value="1"/>
</dbReference>
<evidence type="ECO:0000256" key="4">
    <source>
        <dbReference type="PROSITE-ProRule" id="PRU00134"/>
    </source>
</evidence>
<dbReference type="PROSITE" id="PS50865">
    <property type="entry name" value="ZF_MYND_2"/>
    <property type="match status" value="1"/>
</dbReference>
<evidence type="ECO:0000259" key="6">
    <source>
        <dbReference type="PROSITE" id="PS50865"/>
    </source>
</evidence>
<dbReference type="PANTHER" id="PTHR47570">
    <property type="entry name" value="ZINC ION BINDING PROTEIN"/>
    <property type="match status" value="1"/>
</dbReference>
<keyword evidence="8" id="KW-1185">Reference proteome</keyword>
<gene>
    <name evidence="7" type="ORF">BASA50_005690</name>
</gene>
<dbReference type="Proteomes" id="UP001648503">
    <property type="component" value="Unassembled WGS sequence"/>
</dbReference>